<dbReference type="AlphaFoldDB" id="A0AAD7C1R6"/>
<evidence type="ECO:0000313" key="1">
    <source>
        <dbReference type="EMBL" id="KAJ7636546.1"/>
    </source>
</evidence>
<name>A0AAD7C1R6_9AGAR</name>
<sequence length="279" mass="31847">MAHALQSEQKQMLEAGHVVLDSKSTALKLTRALVQCRAGLHNTPPFEILKLLLQHFSLCEPSSFWDSHLIQSFLAHASKQVWFHDEDVQSTAQNSNIWHVVGEIATGWSDVRGEYYTIGRNLADTKSWHPYICSEIFTWLSLWNPSSSHTFSSREFKQFTSTIWDVWYIKNREVESNWQTPRVLVSTLLCSIWDSFAFTGEQHLDALGPLVKSTLWAAMKTQREDWKSVAVPADEMTGLNSSLGAMILTAAEKSKSIPLLSQQRTDPEERKHLKPFCRI</sequence>
<dbReference type="Proteomes" id="UP001221142">
    <property type="component" value="Unassembled WGS sequence"/>
</dbReference>
<comment type="caution">
    <text evidence="1">The sequence shown here is derived from an EMBL/GenBank/DDBJ whole genome shotgun (WGS) entry which is preliminary data.</text>
</comment>
<reference evidence="1" key="1">
    <citation type="submission" date="2023-03" db="EMBL/GenBank/DDBJ databases">
        <title>Massive genome expansion in bonnet fungi (Mycena s.s.) driven by repeated elements and novel gene families across ecological guilds.</title>
        <authorList>
            <consortium name="Lawrence Berkeley National Laboratory"/>
            <person name="Harder C.B."/>
            <person name="Miyauchi S."/>
            <person name="Viragh M."/>
            <person name="Kuo A."/>
            <person name="Thoen E."/>
            <person name="Andreopoulos B."/>
            <person name="Lu D."/>
            <person name="Skrede I."/>
            <person name="Drula E."/>
            <person name="Henrissat B."/>
            <person name="Morin E."/>
            <person name="Kohler A."/>
            <person name="Barry K."/>
            <person name="LaButti K."/>
            <person name="Morin E."/>
            <person name="Salamov A."/>
            <person name="Lipzen A."/>
            <person name="Mereny Z."/>
            <person name="Hegedus B."/>
            <person name="Baldrian P."/>
            <person name="Stursova M."/>
            <person name="Weitz H."/>
            <person name="Taylor A."/>
            <person name="Grigoriev I.V."/>
            <person name="Nagy L.G."/>
            <person name="Martin F."/>
            <person name="Kauserud H."/>
        </authorList>
    </citation>
    <scope>NUCLEOTIDE SEQUENCE</scope>
    <source>
        <strain evidence="1">9284</strain>
    </source>
</reference>
<keyword evidence="2" id="KW-1185">Reference proteome</keyword>
<proteinExistence type="predicted"/>
<evidence type="ECO:0000313" key="2">
    <source>
        <dbReference type="Proteomes" id="UP001221142"/>
    </source>
</evidence>
<gene>
    <name evidence="1" type="ORF">FB45DRAFT_864576</name>
</gene>
<protein>
    <submittedName>
        <fullName evidence="1">Uncharacterized protein</fullName>
    </submittedName>
</protein>
<organism evidence="1 2">
    <name type="scientific">Roridomyces roridus</name>
    <dbReference type="NCBI Taxonomy" id="1738132"/>
    <lineage>
        <taxon>Eukaryota</taxon>
        <taxon>Fungi</taxon>
        <taxon>Dikarya</taxon>
        <taxon>Basidiomycota</taxon>
        <taxon>Agaricomycotina</taxon>
        <taxon>Agaricomycetes</taxon>
        <taxon>Agaricomycetidae</taxon>
        <taxon>Agaricales</taxon>
        <taxon>Marasmiineae</taxon>
        <taxon>Mycenaceae</taxon>
        <taxon>Roridomyces</taxon>
    </lineage>
</organism>
<accession>A0AAD7C1R6</accession>
<dbReference type="EMBL" id="JARKIF010000006">
    <property type="protein sequence ID" value="KAJ7636546.1"/>
    <property type="molecule type" value="Genomic_DNA"/>
</dbReference>